<dbReference type="EMBL" id="VWZC01015938">
    <property type="protein sequence ID" value="NXF70212.1"/>
    <property type="molecule type" value="Genomic_DNA"/>
</dbReference>
<dbReference type="PANTHER" id="PTHR41694:SF3">
    <property type="entry name" value="RNA-DIRECTED DNA POLYMERASE-RELATED"/>
    <property type="match status" value="1"/>
</dbReference>
<evidence type="ECO:0000259" key="7">
    <source>
        <dbReference type="PROSITE" id="PS50994"/>
    </source>
</evidence>
<dbReference type="InterPro" id="IPR036397">
    <property type="entry name" value="RNaseH_sf"/>
</dbReference>
<protein>
    <submittedName>
        <fullName evidence="8">POK19 protein</fullName>
    </submittedName>
</protein>
<comment type="caution">
    <text evidence="8">The sequence shown here is derived from an EMBL/GenBank/DDBJ whole genome shotgun (WGS) entry which is preliminary data.</text>
</comment>
<dbReference type="PANTHER" id="PTHR41694">
    <property type="entry name" value="ENDOGENOUS RETROVIRUS GROUP K MEMBER POL PROTEIN"/>
    <property type="match status" value="1"/>
</dbReference>
<dbReference type="GO" id="GO:0016787">
    <property type="term" value="F:hydrolase activity"/>
    <property type="evidence" value="ECO:0007669"/>
    <property type="project" value="UniProtKB-KW"/>
</dbReference>
<dbReference type="GO" id="GO:0004519">
    <property type="term" value="F:endonuclease activity"/>
    <property type="evidence" value="ECO:0007669"/>
    <property type="project" value="UniProtKB-KW"/>
</dbReference>
<keyword evidence="9" id="KW-1185">Reference proteome</keyword>
<evidence type="ECO:0000256" key="2">
    <source>
        <dbReference type="ARBA" id="ARBA00022695"/>
    </source>
</evidence>
<feature type="non-terminal residue" evidence="8">
    <location>
        <position position="105"/>
    </location>
</feature>
<keyword evidence="1" id="KW-0808">Transferase</keyword>
<keyword evidence="6" id="KW-0695">RNA-directed DNA polymerase</keyword>
<accession>A0A7K8VWN5</accession>
<organism evidence="8 9">
    <name type="scientific">Ciccaba nigrolineata</name>
    <dbReference type="NCBI Taxonomy" id="1118524"/>
    <lineage>
        <taxon>Eukaryota</taxon>
        <taxon>Metazoa</taxon>
        <taxon>Chordata</taxon>
        <taxon>Craniata</taxon>
        <taxon>Vertebrata</taxon>
        <taxon>Euteleostomi</taxon>
        <taxon>Archelosauria</taxon>
        <taxon>Archosauria</taxon>
        <taxon>Dinosauria</taxon>
        <taxon>Saurischia</taxon>
        <taxon>Theropoda</taxon>
        <taxon>Coelurosauria</taxon>
        <taxon>Aves</taxon>
        <taxon>Neognathae</taxon>
        <taxon>Neoaves</taxon>
        <taxon>Telluraves</taxon>
        <taxon>Strigiformes</taxon>
        <taxon>Strigidae</taxon>
        <taxon>Ciccaba</taxon>
    </lineage>
</organism>
<keyword evidence="3" id="KW-0540">Nuclease</keyword>
<reference evidence="8 9" key="1">
    <citation type="submission" date="2019-09" db="EMBL/GenBank/DDBJ databases">
        <title>Bird 10,000 Genomes (B10K) Project - Family phase.</title>
        <authorList>
            <person name="Zhang G."/>
        </authorList>
    </citation>
    <scope>NUCLEOTIDE SEQUENCE [LARGE SCALE GENOMIC DNA]</scope>
    <source>
        <strain evidence="8">B10K-DU-001-07</strain>
        <tissue evidence="8">Muscle</tissue>
    </source>
</reference>
<feature type="domain" description="Integrase catalytic" evidence="7">
    <location>
        <begin position="1"/>
        <end position="105"/>
    </location>
</feature>
<dbReference type="GO" id="GO:0003964">
    <property type="term" value="F:RNA-directed DNA polymerase activity"/>
    <property type="evidence" value="ECO:0007669"/>
    <property type="project" value="UniProtKB-KW"/>
</dbReference>
<dbReference type="PROSITE" id="PS50994">
    <property type="entry name" value="INTEGRASE"/>
    <property type="match status" value="1"/>
</dbReference>
<dbReference type="SUPFAM" id="SSF53098">
    <property type="entry name" value="Ribonuclease H-like"/>
    <property type="match status" value="1"/>
</dbReference>
<dbReference type="GO" id="GO:0035613">
    <property type="term" value="F:RNA stem-loop binding"/>
    <property type="evidence" value="ECO:0007669"/>
    <property type="project" value="TreeGrafter"/>
</dbReference>
<keyword evidence="4" id="KW-0255">Endonuclease</keyword>
<evidence type="ECO:0000313" key="8">
    <source>
        <dbReference type="EMBL" id="NXF70212.1"/>
    </source>
</evidence>
<dbReference type="AlphaFoldDB" id="A0A7K8VWN5"/>
<evidence type="ECO:0000256" key="1">
    <source>
        <dbReference type="ARBA" id="ARBA00022679"/>
    </source>
</evidence>
<evidence type="ECO:0000256" key="4">
    <source>
        <dbReference type="ARBA" id="ARBA00022759"/>
    </source>
</evidence>
<sequence length="105" mass="12006">EAWEDNEIWQTDVTHISLFGCLQWVHVTVDTFSGMIHVTAASREKVIHIQSHWLSCFVNMGVPKEIKTHNRPGSTAHKIQLFLQQWGIWHKTGIPHKATGQAIVK</sequence>
<gene>
    <name evidence="8" type="primary">Ervk19_3</name>
    <name evidence="8" type="ORF">CICNIG_R15143</name>
</gene>
<dbReference type="InterPro" id="IPR001584">
    <property type="entry name" value="Integrase_cat-core"/>
</dbReference>
<name>A0A7K8VWN5_9STRI</name>
<evidence type="ECO:0000256" key="3">
    <source>
        <dbReference type="ARBA" id="ARBA00022722"/>
    </source>
</evidence>
<keyword evidence="2" id="KW-0548">Nucleotidyltransferase</keyword>
<evidence type="ECO:0000256" key="5">
    <source>
        <dbReference type="ARBA" id="ARBA00022801"/>
    </source>
</evidence>
<dbReference type="InterPro" id="IPR012337">
    <property type="entry name" value="RNaseH-like_sf"/>
</dbReference>
<dbReference type="GO" id="GO:0015074">
    <property type="term" value="P:DNA integration"/>
    <property type="evidence" value="ECO:0007669"/>
    <property type="project" value="InterPro"/>
</dbReference>
<dbReference type="Pfam" id="PF00665">
    <property type="entry name" value="rve"/>
    <property type="match status" value="1"/>
</dbReference>
<proteinExistence type="predicted"/>
<evidence type="ECO:0000256" key="6">
    <source>
        <dbReference type="ARBA" id="ARBA00022918"/>
    </source>
</evidence>
<keyword evidence="5" id="KW-0378">Hydrolase</keyword>
<evidence type="ECO:0000313" key="9">
    <source>
        <dbReference type="Proteomes" id="UP000542434"/>
    </source>
</evidence>
<dbReference type="Proteomes" id="UP000542434">
    <property type="component" value="Unassembled WGS sequence"/>
</dbReference>
<feature type="non-terminal residue" evidence="8">
    <location>
        <position position="1"/>
    </location>
</feature>
<dbReference type="Gene3D" id="3.30.420.10">
    <property type="entry name" value="Ribonuclease H-like superfamily/Ribonuclease H"/>
    <property type="match status" value="1"/>
</dbReference>